<proteinExistence type="predicted"/>
<protein>
    <submittedName>
        <fullName evidence="3">Methylmalonyl-CoA epimerase</fullName>
    </submittedName>
</protein>
<evidence type="ECO:0000256" key="1">
    <source>
        <dbReference type="ARBA" id="ARBA00022723"/>
    </source>
</evidence>
<dbReference type="GO" id="GO:0046872">
    <property type="term" value="F:metal ion binding"/>
    <property type="evidence" value="ECO:0007669"/>
    <property type="project" value="UniProtKB-KW"/>
</dbReference>
<dbReference type="SUPFAM" id="SSF54593">
    <property type="entry name" value="Glyoxalase/Bleomycin resistance protein/Dihydroxybiphenyl dioxygenase"/>
    <property type="match status" value="1"/>
</dbReference>
<dbReference type="PANTHER" id="PTHR43048">
    <property type="entry name" value="METHYLMALONYL-COA EPIMERASE"/>
    <property type="match status" value="1"/>
</dbReference>
<dbReference type="InterPro" id="IPR051785">
    <property type="entry name" value="MMCE/EMCE_epimerase"/>
</dbReference>
<dbReference type="PROSITE" id="PS00934">
    <property type="entry name" value="GLYOXALASE_I_1"/>
    <property type="match status" value="1"/>
</dbReference>
<dbReference type="Pfam" id="PF13669">
    <property type="entry name" value="Glyoxalase_4"/>
    <property type="match status" value="1"/>
</dbReference>
<accession>A0A840P1W8</accession>
<dbReference type="PANTHER" id="PTHR43048:SF3">
    <property type="entry name" value="METHYLMALONYL-COA EPIMERASE, MITOCHONDRIAL"/>
    <property type="match status" value="1"/>
</dbReference>
<dbReference type="Gene3D" id="3.10.180.10">
    <property type="entry name" value="2,3-Dihydroxybiphenyl 1,2-Dioxygenase, domain 1"/>
    <property type="match status" value="1"/>
</dbReference>
<evidence type="ECO:0000259" key="2">
    <source>
        <dbReference type="PROSITE" id="PS51819"/>
    </source>
</evidence>
<dbReference type="GO" id="GO:0004493">
    <property type="term" value="F:methylmalonyl-CoA epimerase activity"/>
    <property type="evidence" value="ECO:0007669"/>
    <property type="project" value="TreeGrafter"/>
</dbReference>
<reference evidence="3 4" key="1">
    <citation type="submission" date="2020-08" db="EMBL/GenBank/DDBJ databases">
        <title>Genomic Encyclopedia of Type Strains, Phase IV (KMG-IV): sequencing the most valuable type-strain genomes for metagenomic binning, comparative biology and taxonomic classification.</title>
        <authorList>
            <person name="Goeker M."/>
        </authorList>
    </citation>
    <scope>NUCLEOTIDE SEQUENCE [LARGE SCALE GENOMIC DNA]</scope>
    <source>
        <strain evidence="3 4">DSM 45615</strain>
    </source>
</reference>
<dbReference type="RefSeq" id="WP_185052212.1">
    <property type="nucleotide sequence ID" value="NZ_BAABIX010000015.1"/>
</dbReference>
<gene>
    <name evidence="3" type="ORF">HNP84_005010</name>
</gene>
<evidence type="ECO:0000313" key="4">
    <source>
        <dbReference type="Proteomes" id="UP000578449"/>
    </source>
</evidence>
<keyword evidence="1" id="KW-0479">Metal-binding</keyword>
<feature type="domain" description="VOC" evidence="2">
    <location>
        <begin position="14"/>
        <end position="136"/>
    </location>
</feature>
<dbReference type="GO" id="GO:0004462">
    <property type="term" value="F:lactoylglutathione lyase activity"/>
    <property type="evidence" value="ECO:0007669"/>
    <property type="project" value="InterPro"/>
</dbReference>
<sequence>MADLAGARGRLVDHVDHVAIAVHDADKAMTFYTERLGLTLIGDEEAEEPGVRLAYLDGGNVMIQLVQPLREGPVARFMREHGEGLHHVCFNVPRIEEVLAALPGEADARIFMGGRGRRACFLLQEPNGVRVELTEKDPIR</sequence>
<keyword evidence="4" id="KW-1185">Reference proteome</keyword>
<dbReference type="AlphaFoldDB" id="A0A840P1W8"/>
<dbReference type="GO" id="GO:0046491">
    <property type="term" value="P:L-methylmalonyl-CoA metabolic process"/>
    <property type="evidence" value="ECO:0007669"/>
    <property type="project" value="TreeGrafter"/>
</dbReference>
<dbReference type="InterPro" id="IPR037523">
    <property type="entry name" value="VOC_core"/>
</dbReference>
<dbReference type="EMBL" id="JACHGN010000010">
    <property type="protein sequence ID" value="MBB5135274.1"/>
    <property type="molecule type" value="Genomic_DNA"/>
</dbReference>
<dbReference type="PROSITE" id="PS51819">
    <property type="entry name" value="VOC"/>
    <property type="match status" value="1"/>
</dbReference>
<name>A0A840P1W8_9ACTN</name>
<dbReference type="InterPro" id="IPR029068">
    <property type="entry name" value="Glyas_Bleomycin-R_OHBP_Dase"/>
</dbReference>
<organism evidence="3 4">
    <name type="scientific">Thermocatellispora tengchongensis</name>
    <dbReference type="NCBI Taxonomy" id="1073253"/>
    <lineage>
        <taxon>Bacteria</taxon>
        <taxon>Bacillati</taxon>
        <taxon>Actinomycetota</taxon>
        <taxon>Actinomycetes</taxon>
        <taxon>Streptosporangiales</taxon>
        <taxon>Streptosporangiaceae</taxon>
        <taxon>Thermocatellispora</taxon>
    </lineage>
</organism>
<comment type="caution">
    <text evidence="3">The sequence shown here is derived from an EMBL/GenBank/DDBJ whole genome shotgun (WGS) entry which is preliminary data.</text>
</comment>
<evidence type="ECO:0000313" key="3">
    <source>
        <dbReference type="EMBL" id="MBB5135274.1"/>
    </source>
</evidence>
<dbReference type="InterPro" id="IPR018146">
    <property type="entry name" value="Glyoxalase_1_CS"/>
</dbReference>
<dbReference type="Proteomes" id="UP000578449">
    <property type="component" value="Unassembled WGS sequence"/>
</dbReference>